<dbReference type="Pfam" id="PF07377">
    <property type="entry name" value="DUF1493"/>
    <property type="match status" value="1"/>
</dbReference>
<dbReference type="RefSeq" id="WP_052747195.1">
    <property type="nucleotide sequence ID" value="NZ_CADEPX010000019.1"/>
</dbReference>
<accession>A0AB38U3N4</accession>
<proteinExistence type="predicted"/>
<evidence type="ECO:0000313" key="2">
    <source>
        <dbReference type="Proteomes" id="UP001059745"/>
    </source>
</evidence>
<sequence length="115" mass="12560">MTNAWEQLVAFMNTDAVGFIGSNAALAPATDLYHDLDMSPESIRRLILMWAARFAVDISTFDIDFYYPSARLGTGAFVATLVRSPFSAKARHTLGGRALTLGMLADAMRGGRWEA</sequence>
<organism evidence="1 2">
    <name type="scientific">Burkholderia gladioli</name>
    <name type="common">Pseudomonas marginata</name>
    <name type="synonym">Phytomonas marginata</name>
    <dbReference type="NCBI Taxonomy" id="28095"/>
    <lineage>
        <taxon>Bacteria</taxon>
        <taxon>Pseudomonadati</taxon>
        <taxon>Pseudomonadota</taxon>
        <taxon>Betaproteobacteria</taxon>
        <taxon>Burkholderiales</taxon>
        <taxon>Burkholderiaceae</taxon>
        <taxon>Burkholderia</taxon>
    </lineage>
</organism>
<gene>
    <name evidence="1" type="ORF">NYZ96_24100</name>
</gene>
<dbReference type="Proteomes" id="UP001059745">
    <property type="component" value="Chromosome 2"/>
</dbReference>
<protein>
    <submittedName>
        <fullName evidence="1">DUF1493 family protein</fullName>
    </submittedName>
</protein>
<dbReference type="EMBL" id="CP104215">
    <property type="protein sequence ID" value="UWX74608.1"/>
    <property type="molecule type" value="Genomic_DNA"/>
</dbReference>
<evidence type="ECO:0000313" key="1">
    <source>
        <dbReference type="EMBL" id="UWX74608.1"/>
    </source>
</evidence>
<dbReference type="InterPro" id="IPR010862">
    <property type="entry name" value="DUF1493"/>
</dbReference>
<dbReference type="AlphaFoldDB" id="A0AB38U3N4"/>
<name>A0AB38U3N4_BURGA</name>
<reference evidence="1" key="1">
    <citation type="submission" date="2022-09" db="EMBL/GenBank/DDBJ databases">
        <title>Genomic of Burkholderia gladioli.</title>
        <authorList>
            <person name="Wu H."/>
        </authorList>
    </citation>
    <scope>NUCLEOTIDE SEQUENCE</scope>
    <source>
        <strain evidence="1">ZN-S4</strain>
    </source>
</reference>
<dbReference type="GeneID" id="66462486"/>